<accession>A0ABR2LPF6</accession>
<dbReference type="InterPro" id="IPR047854">
    <property type="entry name" value="RFC_lid"/>
</dbReference>
<keyword evidence="7" id="KW-0131">Cell cycle</keyword>
<proteinExistence type="inferred from homology"/>
<evidence type="ECO:0000256" key="7">
    <source>
        <dbReference type="ARBA" id="ARBA00023306"/>
    </source>
</evidence>
<keyword evidence="9" id="KW-1185">Reference proteome</keyword>
<evidence type="ECO:0000256" key="4">
    <source>
        <dbReference type="ARBA" id="ARBA00022763"/>
    </source>
</evidence>
<comment type="subcellular location">
    <subcellularLocation>
        <location evidence="1">Nucleus</location>
    </subcellularLocation>
</comment>
<evidence type="ECO:0000256" key="5">
    <source>
        <dbReference type="ARBA" id="ARBA00022840"/>
    </source>
</evidence>
<comment type="caution">
    <text evidence="8">The sequence shown here is derived from an EMBL/GenBank/DDBJ whole genome shotgun (WGS) entry which is preliminary data.</text>
</comment>
<evidence type="ECO:0000313" key="9">
    <source>
        <dbReference type="Proteomes" id="UP001412067"/>
    </source>
</evidence>
<comment type="similarity">
    <text evidence="2">Belongs to the rad17/RAD24 family.</text>
</comment>
<evidence type="ECO:0000256" key="3">
    <source>
        <dbReference type="ARBA" id="ARBA00022741"/>
    </source>
</evidence>
<dbReference type="PANTHER" id="PTHR12172:SF0">
    <property type="entry name" value="CELL CYCLE CHECKPOINT PROTEIN RAD17"/>
    <property type="match status" value="1"/>
</dbReference>
<evidence type="ECO:0000313" key="8">
    <source>
        <dbReference type="EMBL" id="KAK8945979.1"/>
    </source>
</evidence>
<keyword evidence="4" id="KW-0227">DNA damage</keyword>
<dbReference type="InterPro" id="IPR004582">
    <property type="entry name" value="Checkpoint_prot_Rad17_Rad24"/>
</dbReference>
<evidence type="ECO:0000256" key="6">
    <source>
        <dbReference type="ARBA" id="ARBA00023242"/>
    </source>
</evidence>
<dbReference type="Gene3D" id="1.10.8.60">
    <property type="match status" value="1"/>
</dbReference>
<sequence length="505" mass="56518">MEVTVEGKWALCGCPDWNVTVHVIAKQLGAQLCEWTTPTPTLWQEHVHNASSGVARDRSRPPGTPEVSYLFLVEAYRPFSVALRPRQARSQTPLLQTWGLRAGLRYVSKLDEFEAFTEKIGKYSLLCPSTGTSSKPNVILIDDLPVTNGRVAFGRLKKCLTSLTSSTQLPTIILITEFHSVEFGDNSTNHCEELVSLLQRCGAHKVAFNPITVNSIKKVLSMLCQEEKCDVTPELIDQIVKSSGGDIRNAITSLQYWCLKTDNLFFSPVSILMEINTKVDAGHSESSPITGVVELEELNSAYLPCGRDETLSLFHALGKFLHNKREVMDDFNCVLDFISDGAIGDASLVTSYLSDADCLLGSVLHISRSQIFDEMYESQNLSQSVASSVAIRGVLFGNSQPVSSRWHTIRSPRLWQIEHAAKRNMNQAMNEKFDSFTGLNSSVTQIITEYRPLNRWFSSQSTGVLDREKDVKYPIHQVHSPDHICPDCLEEDNLKKETEDEIEDW</sequence>
<protein>
    <submittedName>
        <fullName evidence="8">Cell cycle checkpoint protein RAD17</fullName>
    </submittedName>
</protein>
<keyword evidence="6" id="KW-0539">Nucleus</keyword>
<evidence type="ECO:0000256" key="2">
    <source>
        <dbReference type="ARBA" id="ARBA00006168"/>
    </source>
</evidence>
<gene>
    <name evidence="8" type="primary">RAD17</name>
    <name evidence="8" type="ORF">KSP40_PGU008748</name>
</gene>
<keyword evidence="5" id="KW-0067">ATP-binding</keyword>
<dbReference type="CDD" id="cd18140">
    <property type="entry name" value="HLD_clamp_RFC"/>
    <property type="match status" value="1"/>
</dbReference>
<name>A0ABR2LPF6_9ASPA</name>
<dbReference type="SUPFAM" id="SSF52540">
    <property type="entry name" value="P-loop containing nucleoside triphosphate hydrolases"/>
    <property type="match status" value="1"/>
</dbReference>
<dbReference type="InterPro" id="IPR027417">
    <property type="entry name" value="P-loop_NTPase"/>
</dbReference>
<keyword evidence="3" id="KW-0547">Nucleotide-binding</keyword>
<organism evidence="8 9">
    <name type="scientific">Platanthera guangdongensis</name>
    <dbReference type="NCBI Taxonomy" id="2320717"/>
    <lineage>
        <taxon>Eukaryota</taxon>
        <taxon>Viridiplantae</taxon>
        <taxon>Streptophyta</taxon>
        <taxon>Embryophyta</taxon>
        <taxon>Tracheophyta</taxon>
        <taxon>Spermatophyta</taxon>
        <taxon>Magnoliopsida</taxon>
        <taxon>Liliopsida</taxon>
        <taxon>Asparagales</taxon>
        <taxon>Orchidaceae</taxon>
        <taxon>Orchidoideae</taxon>
        <taxon>Orchideae</taxon>
        <taxon>Orchidinae</taxon>
        <taxon>Platanthera</taxon>
    </lineage>
</organism>
<dbReference type="Pfam" id="PF25361">
    <property type="entry name" value="AAA_lid_RFC1"/>
    <property type="match status" value="1"/>
</dbReference>
<reference evidence="8 9" key="1">
    <citation type="journal article" date="2022" name="Nat. Plants">
        <title>Genomes of leafy and leafless Platanthera orchids illuminate the evolution of mycoheterotrophy.</title>
        <authorList>
            <person name="Li M.H."/>
            <person name="Liu K.W."/>
            <person name="Li Z."/>
            <person name="Lu H.C."/>
            <person name="Ye Q.L."/>
            <person name="Zhang D."/>
            <person name="Wang J.Y."/>
            <person name="Li Y.F."/>
            <person name="Zhong Z.M."/>
            <person name="Liu X."/>
            <person name="Yu X."/>
            <person name="Liu D.K."/>
            <person name="Tu X.D."/>
            <person name="Liu B."/>
            <person name="Hao Y."/>
            <person name="Liao X.Y."/>
            <person name="Jiang Y.T."/>
            <person name="Sun W.H."/>
            <person name="Chen J."/>
            <person name="Chen Y.Q."/>
            <person name="Ai Y."/>
            <person name="Zhai J.W."/>
            <person name="Wu S.S."/>
            <person name="Zhou Z."/>
            <person name="Hsiao Y.Y."/>
            <person name="Wu W.L."/>
            <person name="Chen Y.Y."/>
            <person name="Lin Y.F."/>
            <person name="Hsu J.L."/>
            <person name="Li C.Y."/>
            <person name="Wang Z.W."/>
            <person name="Zhao X."/>
            <person name="Zhong W.Y."/>
            <person name="Ma X.K."/>
            <person name="Ma L."/>
            <person name="Huang J."/>
            <person name="Chen G.Z."/>
            <person name="Huang M.Z."/>
            <person name="Huang L."/>
            <person name="Peng D.H."/>
            <person name="Luo Y.B."/>
            <person name="Zou S.Q."/>
            <person name="Chen S.P."/>
            <person name="Lan S."/>
            <person name="Tsai W.C."/>
            <person name="Van de Peer Y."/>
            <person name="Liu Z.J."/>
        </authorList>
    </citation>
    <scope>NUCLEOTIDE SEQUENCE [LARGE SCALE GENOMIC DNA]</scope>
    <source>
        <strain evidence="8">Lor288</strain>
    </source>
</reference>
<dbReference type="PANTHER" id="PTHR12172">
    <property type="entry name" value="CELL CYCLE CHECKPOINT PROTEIN RAD17"/>
    <property type="match status" value="1"/>
</dbReference>
<dbReference type="Proteomes" id="UP001412067">
    <property type="component" value="Unassembled WGS sequence"/>
</dbReference>
<evidence type="ECO:0000256" key="1">
    <source>
        <dbReference type="ARBA" id="ARBA00004123"/>
    </source>
</evidence>
<dbReference type="EMBL" id="JBBWWR010000017">
    <property type="protein sequence ID" value="KAK8945979.1"/>
    <property type="molecule type" value="Genomic_DNA"/>
</dbReference>